<protein>
    <submittedName>
        <fullName evidence="1">Uncharacterized protein</fullName>
    </submittedName>
</protein>
<reference evidence="1 2" key="1">
    <citation type="submission" date="2018-06" db="EMBL/GenBank/DDBJ databases">
        <authorList>
            <consortium name="Pathogen Informatics"/>
            <person name="Doyle S."/>
        </authorList>
    </citation>
    <scope>NUCLEOTIDE SEQUENCE [LARGE SCALE GENOMIC DNA]</scope>
    <source>
        <strain evidence="1 2">NCTC10839</strain>
    </source>
</reference>
<proteinExistence type="predicted"/>
<gene>
    <name evidence="1" type="ORF">NCTC10839_00313</name>
</gene>
<sequence length="51" mass="5932">MIIYLYPLDPFTKNAVEIYNTLNVKKPMGLTIGLLLLHCELSDYRFLNNTN</sequence>
<evidence type="ECO:0000313" key="2">
    <source>
        <dbReference type="Proteomes" id="UP000248808"/>
    </source>
</evidence>
<dbReference type="AlphaFoldDB" id="A0A2X4R331"/>
<dbReference type="KEGG" id="hhz:NCTC10839_00313"/>
<accession>A0A2X4R331</accession>
<name>A0A2X4R331_HAEHA</name>
<dbReference type="EMBL" id="LS483458">
    <property type="protein sequence ID" value="SQH96463.1"/>
    <property type="molecule type" value="Genomic_DNA"/>
</dbReference>
<evidence type="ECO:0000313" key="1">
    <source>
        <dbReference type="EMBL" id="SQH96463.1"/>
    </source>
</evidence>
<dbReference type="Proteomes" id="UP000248808">
    <property type="component" value="Chromosome 1"/>
</dbReference>
<organism evidence="1 2">
    <name type="scientific">Haemophilus haemolyticus</name>
    <dbReference type="NCBI Taxonomy" id="726"/>
    <lineage>
        <taxon>Bacteria</taxon>
        <taxon>Pseudomonadati</taxon>
        <taxon>Pseudomonadota</taxon>
        <taxon>Gammaproteobacteria</taxon>
        <taxon>Pasteurellales</taxon>
        <taxon>Pasteurellaceae</taxon>
        <taxon>Haemophilus</taxon>
    </lineage>
</organism>